<dbReference type="GO" id="GO:0000917">
    <property type="term" value="P:division septum assembly"/>
    <property type="evidence" value="ECO:0007669"/>
    <property type="project" value="UniProtKB-KW"/>
</dbReference>
<dbReference type="RefSeq" id="WP_022795439.1">
    <property type="nucleotide sequence ID" value="NZ_JBQDSL010000003.1"/>
</dbReference>
<keyword evidence="5" id="KW-0963">Cytoplasm</keyword>
<feature type="compositionally biased region" description="Acidic residues" evidence="6">
    <location>
        <begin position="15"/>
        <end position="27"/>
    </location>
</feature>
<proteinExistence type="inferred from homology"/>
<comment type="similarity">
    <text evidence="5">Belongs to the SepF family.</text>
</comment>
<dbReference type="GO" id="GO:0043093">
    <property type="term" value="P:FtsZ-dependent cytokinesis"/>
    <property type="evidence" value="ECO:0007669"/>
    <property type="project" value="UniProtKB-UniRule"/>
</dbReference>
<dbReference type="GO" id="GO:0005737">
    <property type="term" value="C:cytoplasm"/>
    <property type="evidence" value="ECO:0007669"/>
    <property type="project" value="UniProtKB-SubCell"/>
</dbReference>
<comment type="caution">
    <text evidence="7">The sequence shown here is derived from an EMBL/GenBank/DDBJ whole genome shotgun (WGS) entry which is preliminary data.</text>
</comment>
<feature type="compositionally biased region" description="Low complexity" evidence="6">
    <location>
        <begin position="44"/>
        <end position="54"/>
    </location>
</feature>
<evidence type="ECO:0000313" key="7">
    <source>
        <dbReference type="EMBL" id="HCS93577.1"/>
    </source>
</evidence>
<evidence type="ECO:0000256" key="2">
    <source>
        <dbReference type="ARBA" id="ARBA00023210"/>
    </source>
</evidence>
<dbReference type="Proteomes" id="UP000262195">
    <property type="component" value="Unassembled WGS sequence"/>
</dbReference>
<name>A0A3D4S452_9ENTE</name>
<dbReference type="STRING" id="1121105.GCA_000421665_00141"/>
<accession>A0A3D4S452</accession>
<evidence type="ECO:0000256" key="1">
    <source>
        <dbReference type="ARBA" id="ARBA00022618"/>
    </source>
</evidence>
<feature type="region of interest" description="Disordered" evidence="6">
    <location>
        <begin position="15"/>
        <end position="78"/>
    </location>
</feature>
<organism evidence="7 8">
    <name type="scientific">Bavariicoccus seileri</name>
    <dbReference type="NCBI Taxonomy" id="549685"/>
    <lineage>
        <taxon>Bacteria</taxon>
        <taxon>Bacillati</taxon>
        <taxon>Bacillota</taxon>
        <taxon>Bacilli</taxon>
        <taxon>Lactobacillales</taxon>
        <taxon>Enterococcaceae</taxon>
        <taxon>Bavariicoccus</taxon>
    </lineage>
</organism>
<comment type="subcellular location">
    <subcellularLocation>
        <location evidence="5">Cytoplasm</location>
    </subcellularLocation>
    <text evidence="5">Localizes to the division site, in a FtsZ-dependent manner.</text>
</comment>
<dbReference type="EMBL" id="DQHO01000016">
    <property type="protein sequence ID" value="HCS93577.1"/>
    <property type="molecule type" value="Genomic_DNA"/>
</dbReference>
<evidence type="ECO:0000313" key="8">
    <source>
        <dbReference type="Proteomes" id="UP000262195"/>
    </source>
</evidence>
<keyword evidence="2 5" id="KW-0717">Septation</keyword>
<evidence type="ECO:0000256" key="3">
    <source>
        <dbReference type="ARBA" id="ARBA00023306"/>
    </source>
</evidence>
<evidence type="ECO:0000256" key="4">
    <source>
        <dbReference type="ARBA" id="ARBA00044936"/>
    </source>
</evidence>
<dbReference type="PANTHER" id="PTHR35798">
    <property type="entry name" value="CELL DIVISION PROTEIN SEPF"/>
    <property type="match status" value="1"/>
</dbReference>
<sequence length="169" mass="18731">MGLMDSLKNFILMTDEEEYEDYEESEDVEKAASSSTPMEHTEASSPSSSSRSSSMNNRRERYLAPLPQRNKGKVSPAPVSKIHVVEPKVYAEVEPIADELLGNQALIINFKNVEDVEAQRIIDFLAGIAYAVGGDLRKVRDGIFVATPPSMTIDGVLEDAEQNERFFSS</sequence>
<dbReference type="AlphaFoldDB" id="A0A3D4S452"/>
<dbReference type="InterPro" id="IPR038594">
    <property type="entry name" value="SepF-like_sf"/>
</dbReference>
<protein>
    <recommendedName>
        <fullName evidence="5">Cell division protein SepF</fullName>
    </recommendedName>
</protein>
<keyword evidence="3 5" id="KW-0131">Cell cycle</keyword>
<comment type="function">
    <text evidence="4 5">Cell division protein that is part of the divisome complex and is recruited early to the Z-ring. Probably stimulates Z-ring formation, perhaps through the cross-linking of FtsZ protofilaments. Its function overlaps with FtsA.</text>
</comment>
<evidence type="ECO:0000256" key="6">
    <source>
        <dbReference type="SAM" id="MobiDB-lite"/>
    </source>
</evidence>
<dbReference type="InterPro" id="IPR007561">
    <property type="entry name" value="Cell_div_SepF/SepF-rel"/>
</dbReference>
<reference evidence="7 8" key="1">
    <citation type="journal article" date="2018" name="Nat. Biotechnol.">
        <title>A standardized bacterial taxonomy based on genome phylogeny substantially revises the tree of life.</title>
        <authorList>
            <person name="Parks D.H."/>
            <person name="Chuvochina M."/>
            <person name="Waite D.W."/>
            <person name="Rinke C."/>
            <person name="Skarshewski A."/>
            <person name="Chaumeil P.A."/>
            <person name="Hugenholtz P."/>
        </authorList>
    </citation>
    <scope>NUCLEOTIDE SEQUENCE [LARGE SCALE GENOMIC DNA]</scope>
    <source>
        <strain evidence="7">UBA11306</strain>
    </source>
</reference>
<dbReference type="Gene3D" id="3.30.110.150">
    <property type="entry name" value="SepF-like protein"/>
    <property type="match status" value="1"/>
</dbReference>
<dbReference type="HAMAP" id="MF_01197">
    <property type="entry name" value="SepF"/>
    <property type="match status" value="1"/>
</dbReference>
<evidence type="ECO:0000256" key="5">
    <source>
        <dbReference type="HAMAP-Rule" id="MF_01197"/>
    </source>
</evidence>
<dbReference type="PANTHER" id="PTHR35798:SF1">
    <property type="entry name" value="CELL DIVISION PROTEIN SEPF"/>
    <property type="match status" value="1"/>
</dbReference>
<dbReference type="Pfam" id="PF04472">
    <property type="entry name" value="SepF"/>
    <property type="match status" value="1"/>
</dbReference>
<dbReference type="InterPro" id="IPR023052">
    <property type="entry name" value="Cell_div_SepF"/>
</dbReference>
<comment type="subunit">
    <text evidence="5">Homodimer. Interacts with FtsZ.</text>
</comment>
<keyword evidence="1 5" id="KW-0132">Cell division</keyword>
<gene>
    <name evidence="5" type="primary">sepF</name>
    <name evidence="7" type="ORF">DIW15_02565</name>
</gene>